<dbReference type="AlphaFoldDB" id="A0A2Z7D1Z9"/>
<accession>A0A2Z7D1Z9</accession>
<name>A0A2Z7D1Z9_9LAMI</name>
<feature type="coiled-coil region" evidence="1">
    <location>
        <begin position="318"/>
        <end position="345"/>
    </location>
</feature>
<protein>
    <submittedName>
        <fullName evidence="3">Uncharacterized protein</fullName>
    </submittedName>
</protein>
<evidence type="ECO:0000313" key="4">
    <source>
        <dbReference type="Proteomes" id="UP000250235"/>
    </source>
</evidence>
<sequence>MNIAEMQAFDKHFAHRHRSLSGNEQSCQQISLEEQRLLSTDISRGTKVAVNRYLSRSKGFSRGTKVDVNRYISRNKGCFQQISLEEQMLLSTDITRENNGCCQQKSLEKTTVDVKVTVDRYHSGSCRGRLVQGKNPKIALADKGKEPLVEAGVVKGHPAQEMILDSALPDFSVQISPVVDITSAPTYFVLPSPHQSSSFASSMHFTDDILQGTETAAEQILEPVTATATDINEQFTQFLTSIYEISIKKLCTQSRIGDLQNAIFSKIDTREKDAAEARTKQDQVFRGLFKNPRQGVQANTAALSIEMHEFKKAVRTQNAFFSTDLADLRKEVKDLKAELSKEFYDKLDVIQNDLEFRVETQGQLASLGTNLAELIAFVTKGRDDKKGEVSSSPGRGQPPPRDGGSGGSRSEPSRKRGSSGSSQKSWRYWLNE</sequence>
<organism evidence="3 4">
    <name type="scientific">Dorcoceras hygrometricum</name>
    <dbReference type="NCBI Taxonomy" id="472368"/>
    <lineage>
        <taxon>Eukaryota</taxon>
        <taxon>Viridiplantae</taxon>
        <taxon>Streptophyta</taxon>
        <taxon>Embryophyta</taxon>
        <taxon>Tracheophyta</taxon>
        <taxon>Spermatophyta</taxon>
        <taxon>Magnoliopsida</taxon>
        <taxon>eudicotyledons</taxon>
        <taxon>Gunneridae</taxon>
        <taxon>Pentapetalae</taxon>
        <taxon>asterids</taxon>
        <taxon>lamiids</taxon>
        <taxon>Lamiales</taxon>
        <taxon>Gesneriaceae</taxon>
        <taxon>Didymocarpoideae</taxon>
        <taxon>Trichosporeae</taxon>
        <taxon>Loxocarpinae</taxon>
        <taxon>Dorcoceras</taxon>
    </lineage>
</organism>
<evidence type="ECO:0000256" key="1">
    <source>
        <dbReference type="SAM" id="Coils"/>
    </source>
</evidence>
<dbReference type="Proteomes" id="UP000250235">
    <property type="component" value="Unassembled WGS sequence"/>
</dbReference>
<evidence type="ECO:0000256" key="2">
    <source>
        <dbReference type="SAM" id="MobiDB-lite"/>
    </source>
</evidence>
<keyword evidence="4" id="KW-1185">Reference proteome</keyword>
<dbReference type="EMBL" id="KQ990557">
    <property type="protein sequence ID" value="KZV53040.1"/>
    <property type="molecule type" value="Genomic_DNA"/>
</dbReference>
<keyword evidence="1" id="KW-0175">Coiled coil</keyword>
<evidence type="ECO:0000313" key="3">
    <source>
        <dbReference type="EMBL" id="KZV53040.1"/>
    </source>
</evidence>
<gene>
    <name evidence="3" type="ORF">F511_16302</name>
</gene>
<reference evidence="3 4" key="1">
    <citation type="journal article" date="2015" name="Proc. Natl. Acad. Sci. U.S.A.">
        <title>The resurrection genome of Boea hygrometrica: A blueprint for survival of dehydration.</title>
        <authorList>
            <person name="Xiao L."/>
            <person name="Yang G."/>
            <person name="Zhang L."/>
            <person name="Yang X."/>
            <person name="Zhao S."/>
            <person name="Ji Z."/>
            <person name="Zhou Q."/>
            <person name="Hu M."/>
            <person name="Wang Y."/>
            <person name="Chen M."/>
            <person name="Xu Y."/>
            <person name="Jin H."/>
            <person name="Xiao X."/>
            <person name="Hu G."/>
            <person name="Bao F."/>
            <person name="Hu Y."/>
            <person name="Wan P."/>
            <person name="Li L."/>
            <person name="Deng X."/>
            <person name="Kuang T."/>
            <person name="Xiang C."/>
            <person name="Zhu J.K."/>
            <person name="Oliver M.J."/>
            <person name="He Y."/>
        </authorList>
    </citation>
    <scope>NUCLEOTIDE SEQUENCE [LARGE SCALE GENOMIC DNA]</scope>
    <source>
        <strain evidence="4">cv. XS01</strain>
    </source>
</reference>
<feature type="region of interest" description="Disordered" evidence="2">
    <location>
        <begin position="382"/>
        <end position="432"/>
    </location>
</feature>
<proteinExistence type="predicted"/>